<name>A0A9P0MNV5_NEZVI</name>
<keyword evidence="2" id="KW-1185">Reference proteome</keyword>
<organism evidence="1 2">
    <name type="scientific">Nezara viridula</name>
    <name type="common">Southern green stink bug</name>
    <name type="synonym">Cimex viridulus</name>
    <dbReference type="NCBI Taxonomy" id="85310"/>
    <lineage>
        <taxon>Eukaryota</taxon>
        <taxon>Metazoa</taxon>
        <taxon>Ecdysozoa</taxon>
        <taxon>Arthropoda</taxon>
        <taxon>Hexapoda</taxon>
        <taxon>Insecta</taxon>
        <taxon>Pterygota</taxon>
        <taxon>Neoptera</taxon>
        <taxon>Paraneoptera</taxon>
        <taxon>Hemiptera</taxon>
        <taxon>Heteroptera</taxon>
        <taxon>Panheteroptera</taxon>
        <taxon>Pentatomomorpha</taxon>
        <taxon>Pentatomoidea</taxon>
        <taxon>Pentatomidae</taxon>
        <taxon>Pentatominae</taxon>
        <taxon>Nezara</taxon>
    </lineage>
</organism>
<sequence>MDEVCSSSSSESFESAEEEVCPNKHYARSAAHTVFNNDQGLFDISPRNASLNSCNDYQAAMGCRVGQAQPPTLSRLHDIMEKVVGPAEYTQFVGRSTPDKPLADTMVVRRVMEMLDIKNKIMLATNELPKAFEKIAASHAASRYQGAMEAAEHEMRGICDEGKAEEAAVQGVEKYQTGSLKAEIRSPPKITVLGYIGCYGEPENTPPKPKKKC</sequence>
<protein>
    <submittedName>
        <fullName evidence="1">Uncharacterized protein</fullName>
    </submittedName>
</protein>
<reference evidence="1" key="1">
    <citation type="submission" date="2022-01" db="EMBL/GenBank/DDBJ databases">
        <authorList>
            <person name="King R."/>
        </authorList>
    </citation>
    <scope>NUCLEOTIDE SEQUENCE</scope>
</reference>
<evidence type="ECO:0000313" key="1">
    <source>
        <dbReference type="EMBL" id="CAH1399519.1"/>
    </source>
</evidence>
<proteinExistence type="predicted"/>
<evidence type="ECO:0000313" key="2">
    <source>
        <dbReference type="Proteomes" id="UP001152798"/>
    </source>
</evidence>
<accession>A0A9P0MNV5</accession>
<dbReference type="AlphaFoldDB" id="A0A9P0MNV5"/>
<dbReference type="Proteomes" id="UP001152798">
    <property type="component" value="Chromosome 4"/>
</dbReference>
<dbReference type="OrthoDB" id="6618432at2759"/>
<dbReference type="EMBL" id="OV725080">
    <property type="protein sequence ID" value="CAH1399519.1"/>
    <property type="molecule type" value="Genomic_DNA"/>
</dbReference>
<gene>
    <name evidence="1" type="ORF">NEZAVI_LOCUS8951</name>
</gene>